<dbReference type="Proteomes" id="UP000887572">
    <property type="component" value="Unplaced"/>
</dbReference>
<accession>A0A914I5W8</accession>
<evidence type="ECO:0000313" key="2">
    <source>
        <dbReference type="Proteomes" id="UP000887572"/>
    </source>
</evidence>
<name>A0A914I5W8_GLORO</name>
<keyword evidence="1" id="KW-0732">Signal</keyword>
<evidence type="ECO:0000256" key="1">
    <source>
        <dbReference type="SAM" id="SignalP"/>
    </source>
</evidence>
<evidence type="ECO:0000313" key="3">
    <source>
        <dbReference type="WBParaSite" id="Gr19_v10_g7187.t1"/>
    </source>
</evidence>
<protein>
    <submittedName>
        <fullName evidence="3">Uncharacterized protein</fullName>
    </submittedName>
</protein>
<dbReference type="AlphaFoldDB" id="A0A914I5W8"/>
<reference evidence="3" key="1">
    <citation type="submission" date="2022-11" db="UniProtKB">
        <authorList>
            <consortium name="WormBaseParasite"/>
        </authorList>
    </citation>
    <scope>IDENTIFICATION</scope>
</reference>
<dbReference type="WBParaSite" id="Gr19_v10_g7187.t1">
    <property type="protein sequence ID" value="Gr19_v10_g7187.t1"/>
    <property type="gene ID" value="Gr19_v10_g7187"/>
</dbReference>
<feature type="chain" id="PRO_5037734098" evidence="1">
    <location>
        <begin position="23"/>
        <end position="95"/>
    </location>
</feature>
<organism evidence="2 3">
    <name type="scientific">Globodera rostochiensis</name>
    <name type="common">Golden nematode worm</name>
    <name type="synonym">Heterodera rostochiensis</name>
    <dbReference type="NCBI Taxonomy" id="31243"/>
    <lineage>
        <taxon>Eukaryota</taxon>
        <taxon>Metazoa</taxon>
        <taxon>Ecdysozoa</taxon>
        <taxon>Nematoda</taxon>
        <taxon>Chromadorea</taxon>
        <taxon>Rhabditida</taxon>
        <taxon>Tylenchina</taxon>
        <taxon>Tylenchomorpha</taxon>
        <taxon>Tylenchoidea</taxon>
        <taxon>Heteroderidae</taxon>
        <taxon>Heteroderinae</taxon>
        <taxon>Globodera</taxon>
    </lineage>
</organism>
<feature type="signal peptide" evidence="1">
    <location>
        <begin position="1"/>
        <end position="22"/>
    </location>
</feature>
<keyword evidence="2" id="KW-1185">Reference proteome</keyword>
<proteinExistence type="predicted"/>
<sequence>MPNSPSSVPFVFLLTTFVVVLSQNALPLSISANVQSNSNFELIRIVGGEVEHLAISMSRLLRHPRQFMWIMLEASKFESRAMDQIKAYHDLFDGD</sequence>